<feature type="active site" description="Nucleophile" evidence="1">
    <location>
        <position position="129"/>
    </location>
</feature>
<organism evidence="3 4">
    <name type="scientific">Sphingomicrobium clamense</name>
    <dbReference type="NCBI Taxonomy" id="2851013"/>
    <lineage>
        <taxon>Bacteria</taxon>
        <taxon>Pseudomonadati</taxon>
        <taxon>Pseudomonadota</taxon>
        <taxon>Alphaproteobacteria</taxon>
        <taxon>Sphingomonadales</taxon>
        <taxon>Sphingomonadaceae</taxon>
        <taxon>Sphingomicrobium</taxon>
    </lineage>
</organism>
<protein>
    <submittedName>
        <fullName evidence="3">L,D-transpeptidase family protein</fullName>
    </submittedName>
</protein>
<keyword evidence="1" id="KW-0133">Cell shape</keyword>
<evidence type="ECO:0000256" key="1">
    <source>
        <dbReference type="PROSITE-ProRule" id="PRU01373"/>
    </source>
</evidence>
<dbReference type="PANTHER" id="PTHR30582">
    <property type="entry name" value="L,D-TRANSPEPTIDASE"/>
    <property type="match status" value="1"/>
</dbReference>
<name>A0ABS6V4R1_9SPHN</name>
<dbReference type="InterPro" id="IPR005490">
    <property type="entry name" value="LD_TPept_cat_dom"/>
</dbReference>
<dbReference type="PROSITE" id="PS52029">
    <property type="entry name" value="LD_TPASE"/>
    <property type="match status" value="1"/>
</dbReference>
<evidence type="ECO:0000313" key="4">
    <source>
        <dbReference type="Proteomes" id="UP000698028"/>
    </source>
</evidence>
<accession>A0ABS6V4R1</accession>
<feature type="domain" description="L,D-TPase catalytic" evidence="2">
    <location>
        <begin position="44"/>
        <end position="153"/>
    </location>
</feature>
<sequence>MDKHLAREGLASRAKSQLHMNAAIDDLAPGEFAWLDARAVNGNTSIVVDLSDQKAYVMKSGILVGVSTISSGKPGHDTPTGTFEILEKNVEHYSNLYDDAPMPYMQRLTWDGIALHAGRLPGYPASHGCIRLPHEFAAELFAETDIGTTVTVTS</sequence>
<dbReference type="EMBL" id="JAHVAH010000001">
    <property type="protein sequence ID" value="MBW0144546.1"/>
    <property type="molecule type" value="Genomic_DNA"/>
</dbReference>
<comment type="pathway">
    <text evidence="1">Cell wall biogenesis; peptidoglycan biosynthesis.</text>
</comment>
<dbReference type="CDD" id="cd16913">
    <property type="entry name" value="YkuD_like"/>
    <property type="match status" value="1"/>
</dbReference>
<evidence type="ECO:0000259" key="2">
    <source>
        <dbReference type="PROSITE" id="PS52029"/>
    </source>
</evidence>
<proteinExistence type="predicted"/>
<dbReference type="NCBIfam" id="NF004785">
    <property type="entry name" value="PRK06132.1-2"/>
    <property type="match status" value="1"/>
</dbReference>
<gene>
    <name evidence="3" type="ORF">KTQ36_04455</name>
</gene>
<keyword evidence="1" id="KW-0573">Peptidoglycan synthesis</keyword>
<keyword evidence="1" id="KW-0961">Cell wall biogenesis/degradation</keyword>
<evidence type="ECO:0000313" key="3">
    <source>
        <dbReference type="EMBL" id="MBW0144546.1"/>
    </source>
</evidence>
<dbReference type="InterPro" id="IPR050979">
    <property type="entry name" value="LD-transpeptidase"/>
</dbReference>
<reference evidence="3 4" key="1">
    <citation type="submission" date="2021-07" db="EMBL/GenBank/DDBJ databases">
        <title>The draft genome sequence of Sphingomicrobium sp. B8.</title>
        <authorList>
            <person name="Mu L."/>
        </authorList>
    </citation>
    <scope>NUCLEOTIDE SEQUENCE [LARGE SCALE GENOMIC DNA]</scope>
    <source>
        <strain evidence="3 4">B8</strain>
    </source>
</reference>
<dbReference type="Proteomes" id="UP000698028">
    <property type="component" value="Unassembled WGS sequence"/>
</dbReference>
<comment type="caution">
    <text evidence="3">The sequence shown here is derived from an EMBL/GenBank/DDBJ whole genome shotgun (WGS) entry which is preliminary data.</text>
</comment>
<keyword evidence="4" id="KW-1185">Reference proteome</keyword>
<feature type="active site" description="Proton donor/acceptor" evidence="1">
    <location>
        <position position="116"/>
    </location>
</feature>
<dbReference type="Pfam" id="PF03734">
    <property type="entry name" value="YkuD"/>
    <property type="match status" value="1"/>
</dbReference>
<dbReference type="PANTHER" id="PTHR30582:SF2">
    <property type="entry name" value="L,D-TRANSPEPTIDASE YCIB-RELATED"/>
    <property type="match status" value="1"/>
</dbReference>